<keyword evidence="3" id="KW-0813">Transport</keyword>
<dbReference type="GO" id="GO:0005829">
    <property type="term" value="C:cytosol"/>
    <property type="evidence" value="ECO:0007669"/>
    <property type="project" value="TreeGrafter"/>
</dbReference>
<keyword evidence="11" id="KW-1185">Reference proteome</keyword>
<evidence type="ECO:0000256" key="3">
    <source>
        <dbReference type="ARBA" id="ARBA00022448"/>
    </source>
</evidence>
<gene>
    <name evidence="10" type="ORF">BN860_02322g</name>
</gene>
<dbReference type="InterPro" id="IPR001849">
    <property type="entry name" value="PH_domain"/>
</dbReference>
<dbReference type="GO" id="GO:0032934">
    <property type="term" value="F:sterol binding"/>
    <property type="evidence" value="ECO:0007669"/>
    <property type="project" value="TreeGrafter"/>
</dbReference>
<comment type="similarity">
    <text evidence="2">Belongs to the OSBP family.</text>
</comment>
<dbReference type="GO" id="GO:0006887">
    <property type="term" value="P:exocytosis"/>
    <property type="evidence" value="ECO:0007669"/>
    <property type="project" value="TreeGrafter"/>
</dbReference>
<evidence type="ECO:0000259" key="9">
    <source>
        <dbReference type="PROSITE" id="PS50003"/>
    </source>
</evidence>
<keyword evidence="6" id="KW-0445">Lipid transport</keyword>
<evidence type="ECO:0000256" key="2">
    <source>
        <dbReference type="ARBA" id="ARBA00008842"/>
    </source>
</evidence>
<dbReference type="PANTHER" id="PTHR10972">
    <property type="entry name" value="OXYSTEROL-BINDING PROTEIN-RELATED"/>
    <property type="match status" value="1"/>
</dbReference>
<dbReference type="SUPFAM" id="SSF144000">
    <property type="entry name" value="Oxysterol-binding protein-like"/>
    <property type="match status" value="1"/>
</dbReference>
<dbReference type="OrthoDB" id="1854502at2759"/>
<organism evidence="10 11">
    <name type="scientific">Zygosaccharomyces bailii (strain CLIB 213 / ATCC 58445 / CBS 680 / BCRC 21525 / NBRC 1098 / NCYC 1416 / NRRL Y-2227)</name>
    <dbReference type="NCBI Taxonomy" id="1333698"/>
    <lineage>
        <taxon>Eukaryota</taxon>
        <taxon>Fungi</taxon>
        <taxon>Dikarya</taxon>
        <taxon>Ascomycota</taxon>
        <taxon>Saccharomycotina</taxon>
        <taxon>Saccharomycetes</taxon>
        <taxon>Saccharomycetales</taxon>
        <taxon>Saccharomycetaceae</taxon>
        <taxon>Zygosaccharomyces</taxon>
    </lineage>
</organism>
<feature type="region of interest" description="Disordered" evidence="8">
    <location>
        <begin position="76"/>
        <end position="113"/>
    </location>
</feature>
<comment type="subcellular location">
    <subcellularLocation>
        <location evidence="1">Cytoplasm</location>
    </subcellularLocation>
</comment>
<proteinExistence type="inferred from homology"/>
<name>A0A8J2X7R1_ZYGB2</name>
<dbReference type="InterPro" id="IPR037239">
    <property type="entry name" value="OSBP_sf"/>
</dbReference>
<evidence type="ECO:0000256" key="5">
    <source>
        <dbReference type="ARBA" id="ARBA00022553"/>
    </source>
</evidence>
<dbReference type="InterPro" id="IPR000648">
    <property type="entry name" value="Oxysterol-bd"/>
</dbReference>
<dbReference type="SUPFAM" id="SSF50729">
    <property type="entry name" value="PH domain-like"/>
    <property type="match status" value="1"/>
</dbReference>
<dbReference type="GO" id="GO:0006897">
    <property type="term" value="P:endocytosis"/>
    <property type="evidence" value="ECO:0007669"/>
    <property type="project" value="TreeGrafter"/>
</dbReference>
<dbReference type="EMBL" id="HG316456">
    <property type="protein sequence ID" value="CDF88805.1"/>
    <property type="molecule type" value="Genomic_DNA"/>
</dbReference>
<evidence type="ECO:0000256" key="7">
    <source>
        <dbReference type="ARBA" id="ARBA00023121"/>
    </source>
</evidence>
<dbReference type="FunFam" id="2.40.160.120:FF:000013">
    <property type="entry name" value="Oxysterol binding protein"/>
    <property type="match status" value="1"/>
</dbReference>
<dbReference type="InterPro" id="IPR036598">
    <property type="entry name" value="GOLD_dom_sf"/>
</dbReference>
<dbReference type="PANTHER" id="PTHR10972:SF203">
    <property type="entry name" value="OXYSTEROL-BINDING PROTEIN HOMOLOG 3"/>
    <property type="match status" value="1"/>
</dbReference>
<feature type="region of interest" description="Disordered" evidence="8">
    <location>
        <begin position="320"/>
        <end position="344"/>
    </location>
</feature>
<dbReference type="GO" id="GO:0032541">
    <property type="term" value="C:cortical endoplasmic reticulum"/>
    <property type="evidence" value="ECO:0007669"/>
    <property type="project" value="TreeGrafter"/>
</dbReference>
<evidence type="ECO:0000256" key="8">
    <source>
        <dbReference type="SAM" id="MobiDB-lite"/>
    </source>
</evidence>
<evidence type="ECO:0000313" key="11">
    <source>
        <dbReference type="Proteomes" id="UP000019375"/>
    </source>
</evidence>
<dbReference type="AlphaFoldDB" id="A0A8J2X7R1"/>
<dbReference type="SMART" id="SM00233">
    <property type="entry name" value="PH"/>
    <property type="match status" value="1"/>
</dbReference>
<dbReference type="Gene3D" id="2.40.160.120">
    <property type="match status" value="1"/>
</dbReference>
<feature type="region of interest" description="Disordered" evidence="8">
    <location>
        <begin position="532"/>
        <end position="555"/>
    </location>
</feature>
<feature type="region of interest" description="Disordered" evidence="8">
    <location>
        <begin position="378"/>
        <end position="419"/>
    </location>
</feature>
<dbReference type="SUPFAM" id="SSF101576">
    <property type="entry name" value="Supernatant protein factor (SPF), C-terminal domain"/>
    <property type="match status" value="1"/>
</dbReference>
<reference evidence="11" key="1">
    <citation type="journal article" date="2013" name="Genome Announc.">
        <title>Genome sequence of the food spoilage yeast Zygosaccharomyces bailii CLIB 213(T).</title>
        <authorList>
            <person name="Galeote V."/>
            <person name="Bigey F."/>
            <person name="Devillers H."/>
            <person name="Neuveglise C."/>
            <person name="Dequin S."/>
        </authorList>
    </citation>
    <scope>NUCLEOTIDE SEQUENCE [LARGE SCALE GENOMIC DNA]</scope>
    <source>
        <strain evidence="11">CLIB 213 / ATCC 58445 / CBS 680 / CCRC 21525 / NBRC 1098 / NCYC 1416 / NRRL Y-2227</strain>
    </source>
</reference>
<feature type="compositionally biased region" description="Polar residues" evidence="8">
    <location>
        <begin position="100"/>
        <end position="111"/>
    </location>
</feature>
<protein>
    <submittedName>
        <fullName evidence="10">ZYBA0S03-02322g1_1</fullName>
    </submittedName>
</protein>
<dbReference type="CDD" id="cd13289">
    <property type="entry name" value="PH_Osh3p_yeast"/>
    <property type="match status" value="1"/>
</dbReference>
<evidence type="ECO:0000313" key="10">
    <source>
        <dbReference type="EMBL" id="CDF88805.1"/>
    </source>
</evidence>
<dbReference type="InterPro" id="IPR041680">
    <property type="entry name" value="PH_8"/>
</dbReference>
<sequence length="963" mass="109266">METIDVQSRSFVIRWVGGIQGDEIEYQVKPLKKSVKLEIYKKPRSSLTGNSSSSVHIVPDTKALLDYKTRSLSNRNLSAVSEGKTGSDSSSSTQEPRKSLSLSNIQRQSQELPLPERLATSGFTLVKSVGVVAGNKRESGLLTVKNNDYYYAFVLDNTYSKNAKKKILFSAAVVSGVETRTTRSMKFPKSPALPQDTSFTLSQQEGVLRVGQGRYLQGFLFKKRRKKHQGFKKRFFSLDYKYGTLFYYLNERNQTCRGEIVISISTVSANKKDKLIIIDSGMELWVLKAKDIATWKIWVEALQSCFDQLSLEGSASKEKHEDCLDHSENSVPLKPAKQSDLQSTAVSDYTPLPDVSYEEFALHLKLLQQRIEECRKESLSYTPREREPRMQPASRASSSSSTEERAKEHPLSASDSTESIASITNNVNSAVGHPLYQKLCEIESTVAKFVQQNQILLRDHQQVSKQNRGHQATTVSLLSNEEYFDAAEDNEHGVIMLDVDDTDENTNDTPASPMDFEHNFTKFDKGFQQHSETHFLPEPPQAYKSPLQERPASDRSPLQEQLPTFNVLDAPEINHSDASHSDKDLYPLPLKEFIKRRDDVRAEATTPPSFLAFMRKNVGKDLSSIAMPVTANEPITILQIVAEMFEYAELLSVAARSSDSSTCLKYVSAFAVSCLSIYRDKTRALRKPFTPLLTETFELVREDIGFRLIAEKVSHKPLILAIHAEHTEWECNYTVMPIQKFWGKSVELNNEGTVRLKFKKSGETFEWVQPTTMLKNLIAGERYIEPINEFEIQSSSGGKATVAFRSAGMFGGRSEDFTISAISPSKEKNELTGKWTESLKESKTQQIIWEVGKLVPDCKKKYGFTVFTSNLNQITGLEKDKLPPTDSRLRPDLRAYENGQIDEAETLKLKLEKDQRDRRTRGEDAKPQFFKKVENNEWKIIRGPQNYWERRKRQDWGGITPLW</sequence>
<keyword evidence="4" id="KW-0963">Cytoplasm</keyword>
<dbReference type="Pfam" id="PF01237">
    <property type="entry name" value="Oxysterol_BP"/>
    <property type="match status" value="1"/>
</dbReference>
<dbReference type="Proteomes" id="UP000019375">
    <property type="component" value="Unassembled WGS sequence"/>
</dbReference>
<dbReference type="GO" id="GO:0030011">
    <property type="term" value="P:maintenance of cell polarity"/>
    <property type="evidence" value="ECO:0007669"/>
    <property type="project" value="TreeGrafter"/>
</dbReference>
<evidence type="ECO:0000256" key="4">
    <source>
        <dbReference type="ARBA" id="ARBA00022490"/>
    </source>
</evidence>
<keyword evidence="7" id="KW-0446">Lipid-binding</keyword>
<evidence type="ECO:0000256" key="1">
    <source>
        <dbReference type="ARBA" id="ARBA00004496"/>
    </source>
</evidence>
<accession>A0A8J2X7R1</accession>
<dbReference type="Gene3D" id="2.30.29.30">
    <property type="entry name" value="Pleckstrin-homology domain (PH domain)/Phosphotyrosine-binding domain (PTB)"/>
    <property type="match status" value="1"/>
</dbReference>
<evidence type="ECO:0000256" key="6">
    <source>
        <dbReference type="ARBA" id="ARBA00023055"/>
    </source>
</evidence>
<keyword evidence="5" id="KW-0597">Phosphoprotein</keyword>
<dbReference type="GO" id="GO:0005886">
    <property type="term" value="C:plasma membrane"/>
    <property type="evidence" value="ECO:0007669"/>
    <property type="project" value="TreeGrafter"/>
</dbReference>
<dbReference type="Pfam" id="PF15409">
    <property type="entry name" value="PH_8"/>
    <property type="match status" value="1"/>
</dbReference>
<dbReference type="GO" id="GO:0035621">
    <property type="term" value="P:ER to Golgi ceramide transport"/>
    <property type="evidence" value="ECO:0007669"/>
    <property type="project" value="TreeGrafter"/>
</dbReference>
<dbReference type="PROSITE" id="PS50003">
    <property type="entry name" value="PH_DOMAIN"/>
    <property type="match status" value="1"/>
</dbReference>
<dbReference type="GO" id="GO:0034727">
    <property type="term" value="P:piecemeal microautophagy of the nucleus"/>
    <property type="evidence" value="ECO:0007669"/>
    <property type="project" value="TreeGrafter"/>
</dbReference>
<dbReference type="InterPro" id="IPR011993">
    <property type="entry name" value="PH-like_dom_sf"/>
</dbReference>
<dbReference type="GO" id="GO:0120009">
    <property type="term" value="P:intermembrane lipid transfer"/>
    <property type="evidence" value="ECO:0007669"/>
    <property type="project" value="UniProtKB-ARBA"/>
</dbReference>
<feature type="domain" description="PH" evidence="9">
    <location>
        <begin position="213"/>
        <end position="307"/>
    </location>
</feature>
<dbReference type="GO" id="GO:0097038">
    <property type="term" value="C:perinuclear endoplasmic reticulum"/>
    <property type="evidence" value="ECO:0007669"/>
    <property type="project" value="TreeGrafter"/>
</dbReference>
<feature type="compositionally biased region" description="Basic and acidic residues" evidence="8">
    <location>
        <begin position="378"/>
        <end position="389"/>
    </location>
</feature>